<protein>
    <recommendedName>
        <fullName evidence="3">Regulatory protein RecX</fullName>
    </recommendedName>
</protein>
<dbReference type="EMBL" id="DSZY01000005">
    <property type="protein sequence ID" value="HGU39745.1"/>
    <property type="molecule type" value="Genomic_DNA"/>
</dbReference>
<dbReference type="AlphaFoldDB" id="A0A7C4VSL4"/>
<dbReference type="Pfam" id="PF21982">
    <property type="entry name" value="RecX_HTH1"/>
    <property type="match status" value="1"/>
</dbReference>
<comment type="caution">
    <text evidence="7">The sequence shown here is derived from an EMBL/GenBank/DDBJ whole genome shotgun (WGS) entry which is preliminary data.</text>
</comment>
<dbReference type="InterPro" id="IPR053926">
    <property type="entry name" value="RecX_HTH_1st"/>
</dbReference>
<gene>
    <name evidence="7" type="ORF">ENT77_00880</name>
</gene>
<evidence type="ECO:0000256" key="2">
    <source>
        <dbReference type="ARBA" id="ARBA00009695"/>
    </source>
</evidence>
<evidence type="ECO:0000256" key="4">
    <source>
        <dbReference type="ARBA" id="ARBA00022490"/>
    </source>
</evidence>
<dbReference type="InterPro" id="IPR036388">
    <property type="entry name" value="WH-like_DNA-bd_sf"/>
</dbReference>
<evidence type="ECO:0000313" key="7">
    <source>
        <dbReference type="EMBL" id="HGU39745.1"/>
    </source>
</evidence>
<keyword evidence="4" id="KW-0963">Cytoplasm</keyword>
<dbReference type="InterPro" id="IPR053924">
    <property type="entry name" value="RecX_HTH_2nd"/>
</dbReference>
<dbReference type="GO" id="GO:0006282">
    <property type="term" value="P:regulation of DNA repair"/>
    <property type="evidence" value="ECO:0007669"/>
    <property type="project" value="InterPro"/>
</dbReference>
<dbReference type="PANTHER" id="PTHR33602:SF1">
    <property type="entry name" value="REGULATORY PROTEIN RECX FAMILY PROTEIN"/>
    <property type="match status" value="1"/>
</dbReference>
<comment type="subcellular location">
    <subcellularLocation>
        <location evidence="1">Cytoplasm</location>
    </subcellularLocation>
</comment>
<organism evidence="7">
    <name type="scientific">Fervidobacterium thailandense</name>
    <dbReference type="NCBI Taxonomy" id="1008305"/>
    <lineage>
        <taxon>Bacteria</taxon>
        <taxon>Thermotogati</taxon>
        <taxon>Thermotogota</taxon>
        <taxon>Thermotogae</taxon>
        <taxon>Thermotogales</taxon>
        <taxon>Fervidobacteriaceae</taxon>
        <taxon>Fervidobacterium</taxon>
    </lineage>
</organism>
<dbReference type="GO" id="GO:0005737">
    <property type="term" value="C:cytoplasm"/>
    <property type="evidence" value="ECO:0007669"/>
    <property type="project" value="UniProtKB-SubCell"/>
</dbReference>
<proteinExistence type="inferred from homology"/>
<dbReference type="Pfam" id="PF02631">
    <property type="entry name" value="RecX_HTH2"/>
    <property type="match status" value="1"/>
</dbReference>
<evidence type="ECO:0000259" key="5">
    <source>
        <dbReference type="Pfam" id="PF02631"/>
    </source>
</evidence>
<evidence type="ECO:0000256" key="3">
    <source>
        <dbReference type="ARBA" id="ARBA00018111"/>
    </source>
</evidence>
<dbReference type="InterPro" id="IPR003783">
    <property type="entry name" value="Regulatory_RecX"/>
</dbReference>
<reference evidence="7" key="1">
    <citation type="journal article" date="2020" name="mSystems">
        <title>Genome- and Community-Level Interaction Insights into Carbon Utilization and Element Cycling Functions of Hydrothermarchaeota in Hydrothermal Sediment.</title>
        <authorList>
            <person name="Zhou Z."/>
            <person name="Liu Y."/>
            <person name="Xu W."/>
            <person name="Pan J."/>
            <person name="Luo Z.H."/>
            <person name="Li M."/>
        </authorList>
    </citation>
    <scope>NUCLEOTIDE SEQUENCE [LARGE SCALE GENOMIC DNA]</scope>
    <source>
        <strain evidence="7">SpSt-609</strain>
    </source>
</reference>
<evidence type="ECO:0000259" key="6">
    <source>
        <dbReference type="Pfam" id="PF21982"/>
    </source>
</evidence>
<dbReference type="Gene3D" id="1.10.10.10">
    <property type="entry name" value="Winged helix-like DNA-binding domain superfamily/Winged helix DNA-binding domain"/>
    <property type="match status" value="2"/>
</dbReference>
<feature type="domain" description="RecX first three-helical" evidence="6">
    <location>
        <begin position="17"/>
        <end position="51"/>
    </location>
</feature>
<comment type="similarity">
    <text evidence="2">Belongs to the RecX family.</text>
</comment>
<name>A0A7C4VSL4_9BACT</name>
<feature type="domain" description="RecX second three-helical" evidence="5">
    <location>
        <begin position="60"/>
        <end position="100"/>
    </location>
</feature>
<accession>A0A7C4VSL4</accession>
<evidence type="ECO:0000256" key="1">
    <source>
        <dbReference type="ARBA" id="ARBA00004496"/>
    </source>
</evidence>
<dbReference type="PANTHER" id="PTHR33602">
    <property type="entry name" value="REGULATORY PROTEIN RECX FAMILY PROTEIN"/>
    <property type="match status" value="1"/>
</dbReference>
<sequence>MRNKGNKKTVRRDPLADALRFIKFRARSEWEVRNKLKSKGYSTEEIEKTLEILKLRGFIDDAKFAYLYAYDALTVHHKGPYRIRYELRMLHVDEYLIEDAVAKVLSEVDVSEIVRKLIEGLDERKRREKLYRHGFDTELFEG</sequence>